<feature type="non-terminal residue" evidence="1">
    <location>
        <position position="1"/>
    </location>
</feature>
<dbReference type="EMBL" id="MU266472">
    <property type="protein sequence ID" value="KAH7922792.1"/>
    <property type="molecule type" value="Genomic_DNA"/>
</dbReference>
<keyword evidence="2" id="KW-1185">Reference proteome</keyword>
<protein>
    <submittedName>
        <fullName evidence="1">Uncharacterized protein</fullName>
    </submittedName>
</protein>
<accession>A0ACB8BAS7</accession>
<name>A0ACB8BAS7_9AGAM</name>
<gene>
    <name evidence="1" type="ORF">BV22DRAFT_1016629</name>
</gene>
<organism evidence="1 2">
    <name type="scientific">Leucogyrophana mollusca</name>
    <dbReference type="NCBI Taxonomy" id="85980"/>
    <lineage>
        <taxon>Eukaryota</taxon>
        <taxon>Fungi</taxon>
        <taxon>Dikarya</taxon>
        <taxon>Basidiomycota</taxon>
        <taxon>Agaricomycotina</taxon>
        <taxon>Agaricomycetes</taxon>
        <taxon>Agaricomycetidae</taxon>
        <taxon>Boletales</taxon>
        <taxon>Boletales incertae sedis</taxon>
        <taxon>Leucogyrophana</taxon>
    </lineage>
</organism>
<sequence length="146" mass="15927">ANYFESTHPTNPIYPDGSRDLRIEHVDAIAVNTRRRMVSMAMATTPSALRGRDRDAFVVSRTEILGSDPAELYAPEKRGAIWAAMADSPDVLAAYIDENGSGKGEWAFGGGEPAYADFVFGAAFVRFEKVGSEGGRDRIKGRNRGR</sequence>
<evidence type="ECO:0000313" key="2">
    <source>
        <dbReference type="Proteomes" id="UP000790709"/>
    </source>
</evidence>
<evidence type="ECO:0000313" key="1">
    <source>
        <dbReference type="EMBL" id="KAH7922792.1"/>
    </source>
</evidence>
<dbReference type="Proteomes" id="UP000790709">
    <property type="component" value="Unassembled WGS sequence"/>
</dbReference>
<reference evidence="1" key="1">
    <citation type="journal article" date="2021" name="New Phytol.">
        <title>Evolutionary innovations through gain and loss of genes in the ectomycorrhizal Boletales.</title>
        <authorList>
            <person name="Wu G."/>
            <person name="Miyauchi S."/>
            <person name="Morin E."/>
            <person name="Kuo A."/>
            <person name="Drula E."/>
            <person name="Varga T."/>
            <person name="Kohler A."/>
            <person name="Feng B."/>
            <person name="Cao Y."/>
            <person name="Lipzen A."/>
            <person name="Daum C."/>
            <person name="Hundley H."/>
            <person name="Pangilinan J."/>
            <person name="Johnson J."/>
            <person name="Barry K."/>
            <person name="LaButti K."/>
            <person name="Ng V."/>
            <person name="Ahrendt S."/>
            <person name="Min B."/>
            <person name="Choi I.G."/>
            <person name="Park H."/>
            <person name="Plett J.M."/>
            <person name="Magnuson J."/>
            <person name="Spatafora J.W."/>
            <person name="Nagy L.G."/>
            <person name="Henrissat B."/>
            <person name="Grigoriev I.V."/>
            <person name="Yang Z.L."/>
            <person name="Xu J."/>
            <person name="Martin F.M."/>
        </authorList>
    </citation>
    <scope>NUCLEOTIDE SEQUENCE</scope>
    <source>
        <strain evidence="1">KUC20120723A-06</strain>
    </source>
</reference>
<proteinExistence type="predicted"/>
<comment type="caution">
    <text evidence="1">The sequence shown here is derived from an EMBL/GenBank/DDBJ whole genome shotgun (WGS) entry which is preliminary data.</text>
</comment>